<reference evidence="4" key="1">
    <citation type="journal article" date="2008" name="BMC Genomics">
        <title>The genome of Aeromonas salmonicida subsp. salmonicida A449: insights into the evolution of a fish pathogen.</title>
        <authorList>
            <person name="Reith M.E."/>
            <person name="Singh R.K."/>
            <person name="Curtis B."/>
            <person name="Boyd J.M."/>
            <person name="Bouevitch A."/>
            <person name="Kimball J."/>
            <person name="Munholland J."/>
            <person name="Murphy C."/>
            <person name="Sarty D."/>
            <person name="Williams J."/>
            <person name="Nash J.H."/>
            <person name="Johnson S.C."/>
            <person name="Brown L.L."/>
        </authorList>
    </citation>
    <scope>NUCLEOTIDE SEQUENCE [LARGE SCALE GENOMIC DNA]</scope>
    <source>
        <strain evidence="4">A449</strain>
    </source>
</reference>
<dbReference type="EMBL" id="CP000644">
    <property type="protein sequence ID" value="ABO89798.1"/>
    <property type="molecule type" value="Genomic_DNA"/>
</dbReference>
<dbReference type="HOGENOM" id="CLU_1583087_0_0_6"/>
<dbReference type="Proteomes" id="UP000000225">
    <property type="component" value="Chromosome"/>
</dbReference>
<name>A4SLM6_AERS4</name>
<evidence type="ECO:0000256" key="1">
    <source>
        <dbReference type="SAM" id="MobiDB-lite"/>
    </source>
</evidence>
<keyword evidence="2" id="KW-0472">Membrane</keyword>
<gene>
    <name evidence="3" type="ordered locus">ASA_1718</name>
</gene>
<evidence type="ECO:0000313" key="4">
    <source>
        <dbReference type="Proteomes" id="UP000000225"/>
    </source>
</evidence>
<organism evidence="3 4">
    <name type="scientific">Aeromonas salmonicida (strain A449)</name>
    <dbReference type="NCBI Taxonomy" id="382245"/>
    <lineage>
        <taxon>Bacteria</taxon>
        <taxon>Pseudomonadati</taxon>
        <taxon>Pseudomonadota</taxon>
        <taxon>Gammaproteobacteria</taxon>
        <taxon>Aeromonadales</taxon>
        <taxon>Aeromonadaceae</taxon>
        <taxon>Aeromonas</taxon>
    </lineage>
</organism>
<keyword evidence="2" id="KW-1133">Transmembrane helix</keyword>
<evidence type="ECO:0000256" key="2">
    <source>
        <dbReference type="SAM" id="Phobius"/>
    </source>
</evidence>
<keyword evidence="2" id="KW-0812">Transmembrane</keyword>
<evidence type="ECO:0000313" key="3">
    <source>
        <dbReference type="EMBL" id="ABO89798.1"/>
    </source>
</evidence>
<dbReference type="KEGG" id="asa:ASA_1718"/>
<feature type="transmembrane region" description="Helical" evidence="2">
    <location>
        <begin position="6"/>
        <end position="24"/>
    </location>
</feature>
<feature type="compositionally biased region" description="Polar residues" evidence="1">
    <location>
        <begin position="60"/>
        <end position="81"/>
    </location>
</feature>
<dbReference type="STRING" id="29491.GCA_000820065_02189"/>
<accession>A4SLM6</accession>
<feature type="transmembrane region" description="Helical" evidence="2">
    <location>
        <begin position="31"/>
        <end position="49"/>
    </location>
</feature>
<feature type="transmembrane region" description="Helical" evidence="2">
    <location>
        <begin position="127"/>
        <end position="146"/>
    </location>
</feature>
<sequence length="179" mass="20133">MPPCPWRAPVVVCPFYYLGINFLSLLDKVKLALMTLLISLTLLLSTVSVEGFEVSAHPSASQHTQVMNDAGTGEQSDSSRALHSASDSDDGIVKFVGSHQNHLLRLEHSLRSDSQPGSVVYELIMSWSQQAILLLLCGLLFYAVLYSPKNSFRDRFATIHRHRLQRQHLQYRFSQSYLA</sequence>
<dbReference type="AlphaFoldDB" id="A4SLM6"/>
<protein>
    <submittedName>
        <fullName evidence="3">Uncharacterized protein</fullName>
    </submittedName>
</protein>
<feature type="region of interest" description="Disordered" evidence="1">
    <location>
        <begin position="60"/>
        <end position="86"/>
    </location>
</feature>
<proteinExistence type="predicted"/>